<organism evidence="2 3">
    <name type="scientific">Aquimarina amphilecti</name>
    <dbReference type="NCBI Taxonomy" id="1038014"/>
    <lineage>
        <taxon>Bacteria</taxon>
        <taxon>Pseudomonadati</taxon>
        <taxon>Bacteroidota</taxon>
        <taxon>Flavobacteriia</taxon>
        <taxon>Flavobacteriales</taxon>
        <taxon>Flavobacteriaceae</taxon>
        <taxon>Aquimarina</taxon>
    </lineage>
</organism>
<dbReference type="Pfam" id="PF10604">
    <property type="entry name" value="Polyketide_cyc2"/>
    <property type="match status" value="1"/>
</dbReference>
<dbReference type="InterPro" id="IPR019587">
    <property type="entry name" value="Polyketide_cyclase/dehydratase"/>
</dbReference>
<keyword evidence="3" id="KW-1185">Reference proteome</keyword>
<dbReference type="RefSeq" id="WP_211482374.1">
    <property type="nucleotide sequence ID" value="NZ_FOAB01000002.1"/>
</dbReference>
<dbReference type="InterPro" id="IPR023393">
    <property type="entry name" value="START-like_dom_sf"/>
</dbReference>
<proteinExistence type="predicted"/>
<gene>
    <name evidence="2" type="ORF">SAMN04487910_0909</name>
</gene>
<accession>A0A1H7J6T5</accession>
<dbReference type="PANTHER" id="PTHR39332:SF7">
    <property type="entry name" value="SRPBCC FAMILY PROTEIN"/>
    <property type="match status" value="1"/>
</dbReference>
<sequence>MKLTRILCLVMLAGLGSIQLNAQKSNANVTLTKLVDTSADNVWNKLRQLDDIDKYSSVIAKVKWTGEKGIGGQRICTSADGQGYFKESIIGFDDQNRTYTYALIEGVPAKGMVNNFKVIDLGYQKSMIVWTSSYEKFMKNPQMNEEQFLGFLNQSAGEMINNVAIAAAK</sequence>
<dbReference type="Proteomes" id="UP000198521">
    <property type="component" value="Unassembled WGS sequence"/>
</dbReference>
<dbReference type="AlphaFoldDB" id="A0A1H7J6T5"/>
<dbReference type="STRING" id="1038014.SAMN04487910_0909"/>
<protein>
    <submittedName>
        <fullName evidence="2">Polyketide cyclase / dehydrase and lipid transport</fullName>
    </submittedName>
</protein>
<evidence type="ECO:0000256" key="1">
    <source>
        <dbReference type="SAM" id="SignalP"/>
    </source>
</evidence>
<dbReference type="PANTHER" id="PTHR39332">
    <property type="entry name" value="BLL4707 PROTEIN"/>
    <property type="match status" value="1"/>
</dbReference>
<feature type="chain" id="PRO_5011691599" evidence="1">
    <location>
        <begin position="23"/>
        <end position="169"/>
    </location>
</feature>
<name>A0A1H7J6T5_AQUAM</name>
<dbReference type="SUPFAM" id="SSF55961">
    <property type="entry name" value="Bet v1-like"/>
    <property type="match status" value="1"/>
</dbReference>
<evidence type="ECO:0000313" key="3">
    <source>
        <dbReference type="Proteomes" id="UP000198521"/>
    </source>
</evidence>
<dbReference type="Gene3D" id="3.30.530.20">
    <property type="match status" value="1"/>
</dbReference>
<dbReference type="EMBL" id="FOAB01000002">
    <property type="protein sequence ID" value="SEK70451.1"/>
    <property type="molecule type" value="Genomic_DNA"/>
</dbReference>
<reference evidence="2 3" key="1">
    <citation type="submission" date="2016-10" db="EMBL/GenBank/DDBJ databases">
        <authorList>
            <person name="de Groot N.N."/>
        </authorList>
    </citation>
    <scope>NUCLEOTIDE SEQUENCE [LARGE SCALE GENOMIC DNA]</scope>
    <source>
        <strain evidence="2 3">DSM 25232</strain>
    </source>
</reference>
<keyword evidence="1" id="KW-0732">Signal</keyword>
<evidence type="ECO:0000313" key="2">
    <source>
        <dbReference type="EMBL" id="SEK70451.1"/>
    </source>
</evidence>
<feature type="signal peptide" evidence="1">
    <location>
        <begin position="1"/>
        <end position="22"/>
    </location>
</feature>
<dbReference type="CDD" id="cd07821">
    <property type="entry name" value="PYR_PYL_RCAR_like"/>
    <property type="match status" value="1"/>
</dbReference>